<dbReference type="Proteomes" id="UP000233249">
    <property type="component" value="Unassembled WGS sequence"/>
</dbReference>
<feature type="transmembrane region" description="Helical" evidence="1">
    <location>
        <begin position="12"/>
        <end position="35"/>
    </location>
</feature>
<dbReference type="OrthoDB" id="4418742at2"/>
<feature type="transmembrane region" description="Helical" evidence="1">
    <location>
        <begin position="47"/>
        <end position="68"/>
    </location>
</feature>
<feature type="transmembrane region" description="Helical" evidence="1">
    <location>
        <begin position="218"/>
        <end position="239"/>
    </location>
</feature>
<keyword evidence="1" id="KW-0472">Membrane</keyword>
<reference evidence="2 3" key="1">
    <citation type="submission" date="2017-12" db="EMBL/GenBank/DDBJ databases">
        <title>Corynebacterium mastitidis 16-1433 Genome.</title>
        <authorList>
            <person name="Gulvik C.A."/>
        </authorList>
    </citation>
    <scope>NUCLEOTIDE SEQUENCE [LARGE SCALE GENOMIC DNA]</scope>
    <source>
        <strain evidence="2 3">16-1433</strain>
    </source>
</reference>
<feature type="transmembrane region" description="Helical" evidence="1">
    <location>
        <begin position="89"/>
        <end position="122"/>
    </location>
</feature>
<name>A0A2N0X6P2_9CORY</name>
<feature type="transmembrane region" description="Helical" evidence="1">
    <location>
        <begin position="134"/>
        <end position="154"/>
    </location>
</feature>
<evidence type="ECO:0000313" key="3">
    <source>
        <dbReference type="Proteomes" id="UP000233249"/>
    </source>
</evidence>
<keyword evidence="1" id="KW-0812">Transmembrane</keyword>
<dbReference type="EMBL" id="PJAF01000020">
    <property type="protein sequence ID" value="PKF68371.1"/>
    <property type="molecule type" value="Genomic_DNA"/>
</dbReference>
<keyword evidence="1" id="KW-1133">Transmembrane helix</keyword>
<dbReference type="AlphaFoldDB" id="A0A2N0X6P2"/>
<accession>A0A2N0X6P2</accession>
<sequence length="245" mass="25750">MLHIHSQARALFSLRVTWIYMAIIAASMAALPMLFTIGSSREDSLPFSGFFESGQLVLIVVLFGATMIPGSDLTKGATAWCYLSHKNRFALVVAQAALLLAAFLAAASLGVAVGVLGVFALGFRVDFGLSGEDWANVAAVYSQWIVLGAIALLLTYILGRAVYASLLMILDTLVLEVSLPLLGKDWAETLAQFLPLRNSVVAVQGVEAAGMGTDVGQAAAAGIVVATVGVLGLLAWRAVNRRAVN</sequence>
<evidence type="ECO:0000256" key="1">
    <source>
        <dbReference type="SAM" id="Phobius"/>
    </source>
</evidence>
<dbReference type="RefSeq" id="WP_101173886.1">
    <property type="nucleotide sequence ID" value="NZ_JAKRKB010000004.1"/>
</dbReference>
<gene>
    <name evidence="2" type="ORF">CXB45_07480</name>
</gene>
<evidence type="ECO:0000313" key="2">
    <source>
        <dbReference type="EMBL" id="PKF68371.1"/>
    </source>
</evidence>
<comment type="caution">
    <text evidence="2">The sequence shown here is derived from an EMBL/GenBank/DDBJ whole genome shotgun (WGS) entry which is preliminary data.</text>
</comment>
<feature type="transmembrane region" description="Helical" evidence="1">
    <location>
        <begin position="161"/>
        <end position="182"/>
    </location>
</feature>
<dbReference type="STRING" id="1121365.GCA_000375365_00094"/>
<organism evidence="2 3">
    <name type="scientific">Corynebacterium mastitidis</name>
    <dbReference type="NCBI Taxonomy" id="161890"/>
    <lineage>
        <taxon>Bacteria</taxon>
        <taxon>Bacillati</taxon>
        <taxon>Actinomycetota</taxon>
        <taxon>Actinomycetes</taxon>
        <taxon>Mycobacteriales</taxon>
        <taxon>Corynebacteriaceae</taxon>
        <taxon>Corynebacterium</taxon>
    </lineage>
</organism>
<protein>
    <submittedName>
        <fullName evidence="2">Uncharacterized protein</fullName>
    </submittedName>
</protein>
<proteinExistence type="predicted"/>